<dbReference type="GO" id="GO:0005886">
    <property type="term" value="C:plasma membrane"/>
    <property type="evidence" value="ECO:0007669"/>
    <property type="project" value="TreeGrafter"/>
</dbReference>
<evidence type="ECO:0000256" key="3">
    <source>
        <dbReference type="ARBA" id="ARBA00022960"/>
    </source>
</evidence>
<dbReference type="Gene3D" id="2.40.10.350">
    <property type="entry name" value="Rod shape-determining protein MreC, domain 2"/>
    <property type="match status" value="1"/>
</dbReference>
<dbReference type="PANTHER" id="PTHR34138">
    <property type="entry name" value="CELL SHAPE-DETERMINING PROTEIN MREC"/>
    <property type="match status" value="1"/>
</dbReference>
<dbReference type="EMBL" id="JACHOB010000004">
    <property type="protein sequence ID" value="MBB4659533.1"/>
    <property type="molecule type" value="Genomic_DNA"/>
</dbReference>
<dbReference type="AlphaFoldDB" id="A0A840I5I0"/>
<dbReference type="Proteomes" id="UP000563524">
    <property type="component" value="Unassembled WGS sequence"/>
</dbReference>
<keyword evidence="5" id="KW-0812">Transmembrane</keyword>
<evidence type="ECO:0000256" key="4">
    <source>
        <dbReference type="ARBA" id="ARBA00032089"/>
    </source>
</evidence>
<dbReference type="Gene3D" id="2.40.10.340">
    <property type="entry name" value="Rod shape-determining protein MreC, domain 1"/>
    <property type="match status" value="1"/>
</dbReference>
<keyword evidence="8" id="KW-1185">Reference proteome</keyword>
<feature type="domain" description="Rod shape-determining protein MreC beta-barrel core" evidence="6">
    <location>
        <begin position="133"/>
        <end position="274"/>
    </location>
</feature>
<dbReference type="InterPro" id="IPR055342">
    <property type="entry name" value="MreC_beta-barrel_core"/>
</dbReference>
<dbReference type="Pfam" id="PF04085">
    <property type="entry name" value="MreC"/>
    <property type="match status" value="1"/>
</dbReference>
<dbReference type="InterPro" id="IPR007221">
    <property type="entry name" value="MreC"/>
</dbReference>
<accession>A0A840I5I0</accession>
<evidence type="ECO:0000256" key="1">
    <source>
        <dbReference type="ARBA" id="ARBA00009369"/>
    </source>
</evidence>
<dbReference type="InterPro" id="IPR042175">
    <property type="entry name" value="Cell/Rod_MreC_2"/>
</dbReference>
<reference evidence="7 8" key="1">
    <citation type="submission" date="2020-08" db="EMBL/GenBank/DDBJ databases">
        <title>Genomic Encyclopedia of Type Strains, Phase IV (KMG-IV): sequencing the most valuable type-strain genomes for metagenomic binning, comparative biology and taxonomic classification.</title>
        <authorList>
            <person name="Goeker M."/>
        </authorList>
    </citation>
    <scope>NUCLEOTIDE SEQUENCE [LARGE SCALE GENOMIC DNA]</scope>
    <source>
        <strain evidence="7 8">DSM 102850</strain>
    </source>
</reference>
<dbReference type="InterPro" id="IPR042177">
    <property type="entry name" value="Cell/Rod_1"/>
</dbReference>
<dbReference type="PANTHER" id="PTHR34138:SF1">
    <property type="entry name" value="CELL SHAPE-DETERMINING PROTEIN MREC"/>
    <property type="match status" value="1"/>
</dbReference>
<proteinExistence type="inferred from homology"/>
<evidence type="ECO:0000256" key="2">
    <source>
        <dbReference type="ARBA" id="ARBA00013855"/>
    </source>
</evidence>
<organism evidence="7 8">
    <name type="scientific">Parvularcula dongshanensis</name>
    <dbReference type="NCBI Taxonomy" id="1173995"/>
    <lineage>
        <taxon>Bacteria</taxon>
        <taxon>Pseudomonadati</taxon>
        <taxon>Pseudomonadota</taxon>
        <taxon>Alphaproteobacteria</taxon>
        <taxon>Parvularculales</taxon>
        <taxon>Parvularculaceae</taxon>
        <taxon>Parvularcula</taxon>
    </lineage>
</organism>
<keyword evidence="5" id="KW-1133">Transmembrane helix</keyword>
<gene>
    <name evidence="7" type="ORF">GGQ59_002070</name>
</gene>
<evidence type="ECO:0000256" key="5">
    <source>
        <dbReference type="SAM" id="Phobius"/>
    </source>
</evidence>
<dbReference type="GO" id="GO:0008360">
    <property type="term" value="P:regulation of cell shape"/>
    <property type="evidence" value="ECO:0007669"/>
    <property type="project" value="UniProtKB-KW"/>
</dbReference>
<dbReference type="RefSeq" id="WP_183818230.1">
    <property type="nucleotide sequence ID" value="NZ_JACHOB010000004.1"/>
</dbReference>
<evidence type="ECO:0000313" key="7">
    <source>
        <dbReference type="EMBL" id="MBB4659533.1"/>
    </source>
</evidence>
<comment type="similarity">
    <text evidence="1">Belongs to the MreC family.</text>
</comment>
<keyword evidence="5" id="KW-0472">Membrane</keyword>
<comment type="caution">
    <text evidence="7">The sequence shown here is derived from an EMBL/GenBank/DDBJ whole genome shotgun (WGS) entry which is preliminary data.</text>
</comment>
<protein>
    <recommendedName>
        <fullName evidence="2">Cell shape-determining protein MreC</fullName>
    </recommendedName>
    <alternativeName>
        <fullName evidence="4">Cell shape protein MreC</fullName>
    </alternativeName>
</protein>
<feature type="transmembrane region" description="Helical" evidence="5">
    <location>
        <begin position="20"/>
        <end position="40"/>
    </location>
</feature>
<evidence type="ECO:0000259" key="6">
    <source>
        <dbReference type="Pfam" id="PF04085"/>
    </source>
</evidence>
<keyword evidence="3" id="KW-0133">Cell shape</keyword>
<sequence>MTSLGYAKRDGLRRREERRYGLIFLTALSFFMVLFSLYGAQASVFEKARESVLDTFAPVLSVVGAPVRWTEARVGDVQDYFRIKAENERLREENAELRTWMHEALTLRSQLAYYETILDTHLPAPAAYVDAAVIGENGGPYQQALILSAGRDDGVRKGSAVVDDEGLLGRIVTAGRGASRVLLLTDYESRTPVFVEGVGAEALLAGRAGGLPVLQFFAEPPADPIEVGTRVVTSGAGGLLPRGIPVGAVAARPDGTLGVALYADLGKADLVRVVDYAFPQEVEEPAAETTISASEVASLGG</sequence>
<evidence type="ECO:0000313" key="8">
    <source>
        <dbReference type="Proteomes" id="UP000563524"/>
    </source>
</evidence>
<name>A0A840I5I0_9PROT</name>